<dbReference type="SMART" id="SM00388">
    <property type="entry name" value="HisKA"/>
    <property type="match status" value="1"/>
</dbReference>
<comment type="subcellular location">
    <subcellularLocation>
        <location evidence="2">Membrane</location>
    </subcellularLocation>
</comment>
<keyword evidence="8 12" id="KW-1133">Transmembrane helix</keyword>
<comment type="catalytic activity">
    <reaction evidence="1">
        <text>ATP + protein L-histidine = ADP + protein N-phospho-L-histidine.</text>
        <dbReference type="EC" id="2.7.13.3"/>
    </reaction>
</comment>
<evidence type="ECO:0000256" key="6">
    <source>
        <dbReference type="ARBA" id="ARBA00022692"/>
    </source>
</evidence>
<dbReference type="Gene3D" id="1.10.287.130">
    <property type="match status" value="1"/>
</dbReference>
<evidence type="ECO:0000259" key="14">
    <source>
        <dbReference type="PROSITE" id="PS50885"/>
    </source>
</evidence>
<feature type="transmembrane region" description="Helical" evidence="12">
    <location>
        <begin position="174"/>
        <end position="196"/>
    </location>
</feature>
<evidence type="ECO:0000256" key="8">
    <source>
        <dbReference type="ARBA" id="ARBA00022989"/>
    </source>
</evidence>
<dbReference type="GO" id="GO:0005886">
    <property type="term" value="C:plasma membrane"/>
    <property type="evidence" value="ECO:0007669"/>
    <property type="project" value="TreeGrafter"/>
</dbReference>
<evidence type="ECO:0000256" key="10">
    <source>
        <dbReference type="ARBA" id="ARBA00023136"/>
    </source>
</evidence>
<dbReference type="PROSITE" id="PS50885">
    <property type="entry name" value="HAMP"/>
    <property type="match status" value="1"/>
</dbReference>
<dbReference type="InterPro" id="IPR003594">
    <property type="entry name" value="HATPase_dom"/>
</dbReference>
<dbReference type="EMBL" id="FBWG01000028">
    <property type="protein sequence ID" value="CUX41048.1"/>
    <property type="molecule type" value="Genomic_DNA"/>
</dbReference>
<evidence type="ECO:0000256" key="5">
    <source>
        <dbReference type="ARBA" id="ARBA00022679"/>
    </source>
</evidence>
<dbReference type="Pfam" id="PF00512">
    <property type="entry name" value="HisKA"/>
    <property type="match status" value="1"/>
</dbReference>
<keyword evidence="4" id="KW-0597">Phosphoprotein</keyword>
<dbReference type="CDD" id="cd00082">
    <property type="entry name" value="HisKA"/>
    <property type="match status" value="1"/>
</dbReference>
<dbReference type="InterPro" id="IPR004358">
    <property type="entry name" value="Sig_transdc_His_kin-like_C"/>
</dbReference>
<organism evidence="15 16">
    <name type="scientific">Agrobacterium deltaense Zutra 3/1</name>
    <dbReference type="NCBI Taxonomy" id="1183427"/>
    <lineage>
        <taxon>Bacteria</taxon>
        <taxon>Pseudomonadati</taxon>
        <taxon>Pseudomonadota</taxon>
        <taxon>Alphaproteobacteria</taxon>
        <taxon>Hyphomicrobiales</taxon>
        <taxon>Rhizobiaceae</taxon>
        <taxon>Rhizobium/Agrobacterium group</taxon>
        <taxon>Agrobacterium</taxon>
    </lineage>
</organism>
<reference evidence="15 16" key="1">
    <citation type="submission" date="2016-01" db="EMBL/GenBank/DDBJ databases">
        <authorList>
            <person name="Oliw E.H."/>
        </authorList>
    </citation>
    <scope>NUCLEOTIDE SEQUENCE [LARGE SCALE GENOMIC DNA]</scope>
    <source>
        <strain evidence="15 16">Zutra 3-1</strain>
    </source>
</reference>
<evidence type="ECO:0000313" key="15">
    <source>
        <dbReference type="EMBL" id="CUX41048.1"/>
    </source>
</evidence>
<gene>
    <name evidence="15" type="ORF">AGR7C_Lc100088</name>
</gene>
<keyword evidence="11" id="KW-0175">Coiled coil</keyword>
<dbReference type="InterPro" id="IPR003660">
    <property type="entry name" value="HAMP_dom"/>
</dbReference>
<protein>
    <recommendedName>
        <fullName evidence="3">histidine kinase</fullName>
        <ecNumber evidence="3">2.7.13.3</ecNumber>
    </recommendedName>
</protein>
<name>A0A1S7QSJ6_9HYPH</name>
<proteinExistence type="predicted"/>
<feature type="coiled-coil region" evidence="11">
    <location>
        <begin position="227"/>
        <end position="254"/>
    </location>
</feature>
<dbReference type="GO" id="GO:0000155">
    <property type="term" value="F:phosphorelay sensor kinase activity"/>
    <property type="evidence" value="ECO:0007669"/>
    <property type="project" value="InterPro"/>
</dbReference>
<dbReference type="PANTHER" id="PTHR45436:SF1">
    <property type="entry name" value="SENSOR PROTEIN QSEC"/>
    <property type="match status" value="1"/>
</dbReference>
<keyword evidence="6 12" id="KW-0812">Transmembrane</keyword>
<dbReference type="PANTHER" id="PTHR45436">
    <property type="entry name" value="SENSOR HISTIDINE KINASE YKOH"/>
    <property type="match status" value="1"/>
</dbReference>
<dbReference type="Pfam" id="PF02518">
    <property type="entry name" value="HATPase_c"/>
    <property type="match status" value="1"/>
</dbReference>
<evidence type="ECO:0000256" key="11">
    <source>
        <dbReference type="SAM" id="Coils"/>
    </source>
</evidence>
<dbReference type="AlphaFoldDB" id="A0A1S7QSJ6"/>
<dbReference type="CDD" id="cd00075">
    <property type="entry name" value="HATPase"/>
    <property type="match status" value="1"/>
</dbReference>
<dbReference type="PRINTS" id="PR00344">
    <property type="entry name" value="BCTRLSENSOR"/>
</dbReference>
<dbReference type="SUPFAM" id="SSF47384">
    <property type="entry name" value="Homodimeric domain of signal transducing histidine kinase"/>
    <property type="match status" value="1"/>
</dbReference>
<feature type="domain" description="HAMP" evidence="14">
    <location>
        <begin position="193"/>
        <end position="245"/>
    </location>
</feature>
<dbReference type="SMART" id="SM00387">
    <property type="entry name" value="HATPase_c"/>
    <property type="match status" value="1"/>
</dbReference>
<evidence type="ECO:0000256" key="7">
    <source>
        <dbReference type="ARBA" id="ARBA00022777"/>
    </source>
</evidence>
<accession>A0A1S7QSJ6</accession>
<dbReference type="InterPro" id="IPR036097">
    <property type="entry name" value="HisK_dim/P_sf"/>
</dbReference>
<dbReference type="PROSITE" id="PS50109">
    <property type="entry name" value="HIS_KIN"/>
    <property type="match status" value="1"/>
</dbReference>
<dbReference type="InterPro" id="IPR036890">
    <property type="entry name" value="HATPase_C_sf"/>
</dbReference>
<feature type="domain" description="Histidine kinase" evidence="13">
    <location>
        <begin position="253"/>
        <end position="468"/>
    </location>
</feature>
<dbReference type="InterPro" id="IPR050428">
    <property type="entry name" value="TCS_sensor_his_kinase"/>
</dbReference>
<dbReference type="InterPro" id="IPR013727">
    <property type="entry name" value="2CSK_N"/>
</dbReference>
<dbReference type="EC" id="2.7.13.3" evidence="3"/>
<feature type="transmembrane region" description="Helical" evidence="12">
    <location>
        <begin position="20"/>
        <end position="41"/>
    </location>
</feature>
<dbReference type="Gene3D" id="3.30.565.10">
    <property type="entry name" value="Histidine kinase-like ATPase, C-terminal domain"/>
    <property type="match status" value="1"/>
</dbReference>
<evidence type="ECO:0000256" key="4">
    <source>
        <dbReference type="ARBA" id="ARBA00022553"/>
    </source>
</evidence>
<evidence type="ECO:0000256" key="1">
    <source>
        <dbReference type="ARBA" id="ARBA00000085"/>
    </source>
</evidence>
<dbReference type="InterPro" id="IPR005467">
    <property type="entry name" value="His_kinase_dom"/>
</dbReference>
<dbReference type="SUPFAM" id="SSF55874">
    <property type="entry name" value="ATPase domain of HSP90 chaperone/DNA topoisomerase II/histidine kinase"/>
    <property type="match status" value="1"/>
</dbReference>
<dbReference type="InterPro" id="IPR003661">
    <property type="entry name" value="HisK_dim/P_dom"/>
</dbReference>
<keyword evidence="10 12" id="KW-0472">Membrane</keyword>
<keyword evidence="9" id="KW-0902">Two-component regulatory system</keyword>
<dbReference type="Proteomes" id="UP000191987">
    <property type="component" value="Unassembled WGS sequence"/>
</dbReference>
<keyword evidence="5 15" id="KW-0808">Transferase</keyword>
<dbReference type="Pfam" id="PF08521">
    <property type="entry name" value="2CSK_N"/>
    <property type="match status" value="1"/>
</dbReference>
<sequence>MSSAGRSGKPGRPLALTLGLWIVPAIILAMASTLWFSATTVQEMADSAYDRSLAGAVRAIDANISTESGGIGVELPYNLFEFFQLTAQGKVYFNVSTSDGLVQIGDVLLPETPNLLPGELRFHDGDYFGEAIRVGALSRPLDPAKPDGTQITIQVAETKLSRTMFQNELIIRAILRDVLVVVVLGMLIGIGVFMALKPLNRLREAIDAREPDDLRPLEIADLPKEVRPAVEAMNRLMERNVEQAEQQRRFLDDASHQLRTPMTILRTQIDYALHQANPDDIRMTLKSSKDVLDRSIRTTNQLLALAKARTSQGTETYPQVSLNVAETVAESVRMLWPRIRSRRMDCAIDAHDDGLVIRANEGLLQEAMMNVLDNAVKYSPEGSLVTVKLLRDNGWVVVDIMDEGPGMDEDELAHAGTRFRSGHRAASGSGLGLAIALTVARASGGSLQVRNRKDRTGLVVSIRLPLATESQLKA</sequence>
<evidence type="ECO:0000256" key="2">
    <source>
        <dbReference type="ARBA" id="ARBA00004370"/>
    </source>
</evidence>
<keyword evidence="7 15" id="KW-0418">Kinase</keyword>
<evidence type="ECO:0000256" key="9">
    <source>
        <dbReference type="ARBA" id="ARBA00023012"/>
    </source>
</evidence>
<evidence type="ECO:0000256" key="3">
    <source>
        <dbReference type="ARBA" id="ARBA00012438"/>
    </source>
</evidence>
<dbReference type="RefSeq" id="WP_080819426.1">
    <property type="nucleotide sequence ID" value="NZ_LT009749.1"/>
</dbReference>
<evidence type="ECO:0000256" key="12">
    <source>
        <dbReference type="SAM" id="Phobius"/>
    </source>
</evidence>
<evidence type="ECO:0000313" key="16">
    <source>
        <dbReference type="Proteomes" id="UP000191987"/>
    </source>
</evidence>
<evidence type="ECO:0000259" key="13">
    <source>
        <dbReference type="PROSITE" id="PS50109"/>
    </source>
</evidence>